<evidence type="ECO:0000313" key="1">
    <source>
        <dbReference type="EMBL" id="DAE26023.1"/>
    </source>
</evidence>
<reference evidence="1" key="1">
    <citation type="journal article" date="2021" name="Proc. Natl. Acad. Sci. U.S.A.">
        <title>A Catalog of Tens of Thousands of Viruses from Human Metagenomes Reveals Hidden Associations with Chronic Diseases.</title>
        <authorList>
            <person name="Tisza M.J."/>
            <person name="Buck C.B."/>
        </authorList>
    </citation>
    <scope>NUCLEOTIDE SEQUENCE</scope>
    <source>
        <strain evidence="1">CtyjS2</strain>
    </source>
</reference>
<proteinExistence type="predicted"/>
<name>A0A8S5R3G5_9CAUD</name>
<accession>A0A8S5R3G5</accession>
<protein>
    <submittedName>
        <fullName evidence="1">Uncharacterized protein</fullName>
    </submittedName>
</protein>
<dbReference type="EMBL" id="BK015806">
    <property type="protein sequence ID" value="DAE26023.1"/>
    <property type="molecule type" value="Genomic_DNA"/>
</dbReference>
<organism evidence="1">
    <name type="scientific">Siphoviridae sp. ctyjS2</name>
    <dbReference type="NCBI Taxonomy" id="2827284"/>
    <lineage>
        <taxon>Viruses</taxon>
        <taxon>Duplodnaviria</taxon>
        <taxon>Heunggongvirae</taxon>
        <taxon>Uroviricota</taxon>
        <taxon>Caudoviricetes</taxon>
    </lineage>
</organism>
<sequence>MNLMGGLLNHQHSLEQIVQKEKSIPTDVMTLQVIMI</sequence>